<dbReference type="OrthoDB" id="5713681at2"/>
<dbReference type="InterPro" id="IPR038601">
    <property type="entry name" value="MttB-like_sf"/>
</dbReference>
<evidence type="ECO:0000256" key="3">
    <source>
        <dbReference type="ARBA" id="ARBA00022679"/>
    </source>
</evidence>
<evidence type="ECO:0000256" key="2">
    <source>
        <dbReference type="ARBA" id="ARBA00022603"/>
    </source>
</evidence>
<dbReference type="Gene3D" id="3.20.20.480">
    <property type="entry name" value="Trimethylamine methyltransferase-like"/>
    <property type="match status" value="1"/>
</dbReference>
<protein>
    <submittedName>
        <fullName evidence="4">Trimethylamine:corrinoid methyltransferase</fullName>
    </submittedName>
</protein>
<proteinExistence type="inferred from homology"/>
<dbReference type="GO" id="GO:0015948">
    <property type="term" value="P:methanogenesis"/>
    <property type="evidence" value="ECO:0007669"/>
    <property type="project" value="InterPro"/>
</dbReference>
<accession>A0A4R2NTN4</accession>
<dbReference type="GO" id="GO:0032259">
    <property type="term" value="P:methylation"/>
    <property type="evidence" value="ECO:0007669"/>
    <property type="project" value="UniProtKB-KW"/>
</dbReference>
<dbReference type="InterPro" id="IPR010426">
    <property type="entry name" value="MTTB_MeTrfase"/>
</dbReference>
<name>A0A4R2NTN4_RHOAD</name>
<dbReference type="AlphaFoldDB" id="A0A4R2NTN4"/>
<gene>
    <name evidence="4" type="ORF">EV656_10359</name>
</gene>
<keyword evidence="2 4" id="KW-0489">Methyltransferase</keyword>
<comment type="caution">
    <text evidence="4">The sequence shown here is derived from an EMBL/GenBank/DDBJ whole genome shotgun (WGS) entry which is preliminary data.</text>
</comment>
<sequence>MRRRPRKRFVTPPAADAFRLDTPAQAADAVAVLRGRALDLLAGHGVVIRHPALQAALRRAGARPARDADRLRLPRPLVEEALAATPKTVALAGKIPARDIALPRADGGFVMRTGTGAHRYIAPDGTSRPMDLRAVTEIAAVAETLSQVGFIAHPFVHGVPEKTADIHGYAALMARTTKHVWMQPYQRRNIGYLMCIAAVAAGGEDALRARPLTSAITCAFSPLEFKRMDSEVIVEAGRFGVPLHACSLPSGGGTAPFSEGGTALIAVAEILAMVTIAHHLAPGTPVIATPLIFTLDMATGAAQMACVESIQAAALAVRVLKQGFGLITHSYGMGCDTPRPGAQSMAERSLLGQAVSAAGADILGGVGQLQTATAFSPVQAVLDDQIGAMLRRLRRPPPVDDDSLNWTGLTAIRTGGHFLADPHTLARCRHGLQPGAFLRPGRQSHDANDGFTALDTAREAALAAIAAAPQDGVLSTDQRAEIAALVAHADRHVPDAFAETGPGV</sequence>
<dbReference type="GO" id="GO:0008168">
    <property type="term" value="F:methyltransferase activity"/>
    <property type="evidence" value="ECO:0007669"/>
    <property type="project" value="UniProtKB-KW"/>
</dbReference>
<dbReference type="RefSeq" id="WP_132601110.1">
    <property type="nucleotide sequence ID" value="NZ_NRRP01000006.1"/>
</dbReference>
<dbReference type="Proteomes" id="UP000295733">
    <property type="component" value="Unassembled WGS sequence"/>
</dbReference>
<evidence type="ECO:0000256" key="1">
    <source>
        <dbReference type="ARBA" id="ARBA00007137"/>
    </source>
</evidence>
<organism evidence="4 5">
    <name type="scientific">Rhodovulum adriaticum</name>
    <name type="common">Rhodopseudomonas adriatica</name>
    <dbReference type="NCBI Taxonomy" id="35804"/>
    <lineage>
        <taxon>Bacteria</taxon>
        <taxon>Pseudomonadati</taxon>
        <taxon>Pseudomonadota</taxon>
        <taxon>Alphaproteobacteria</taxon>
        <taxon>Rhodobacterales</taxon>
        <taxon>Paracoccaceae</taxon>
        <taxon>Rhodovulum</taxon>
    </lineage>
</organism>
<keyword evidence="3 4" id="KW-0808">Transferase</keyword>
<keyword evidence="5" id="KW-1185">Reference proteome</keyword>
<evidence type="ECO:0000313" key="5">
    <source>
        <dbReference type="Proteomes" id="UP000295733"/>
    </source>
</evidence>
<dbReference type="EMBL" id="SLXL01000003">
    <property type="protein sequence ID" value="TCP25310.1"/>
    <property type="molecule type" value="Genomic_DNA"/>
</dbReference>
<reference evidence="4 5" key="1">
    <citation type="submission" date="2019-03" db="EMBL/GenBank/DDBJ databases">
        <title>Genomic Encyclopedia of Type Strains, Phase IV (KMG-IV): sequencing the most valuable type-strain genomes for metagenomic binning, comparative biology and taxonomic classification.</title>
        <authorList>
            <person name="Goeker M."/>
        </authorList>
    </citation>
    <scope>NUCLEOTIDE SEQUENCE [LARGE SCALE GENOMIC DNA]</scope>
    <source>
        <strain evidence="4 5">DSM 2781</strain>
    </source>
</reference>
<dbReference type="Pfam" id="PF06253">
    <property type="entry name" value="MTTB"/>
    <property type="match status" value="1"/>
</dbReference>
<evidence type="ECO:0000313" key="4">
    <source>
        <dbReference type="EMBL" id="TCP25310.1"/>
    </source>
</evidence>
<comment type="similarity">
    <text evidence="1">Belongs to the trimethylamine methyltransferase family.</text>
</comment>